<keyword evidence="2" id="KW-0175">Coiled coil</keyword>
<dbReference type="KEGG" id="puo:RZN69_15275"/>
<dbReference type="Pfam" id="PF04337">
    <property type="entry name" value="DUF480"/>
    <property type="match status" value="1"/>
</dbReference>
<evidence type="ECO:0000313" key="5">
    <source>
        <dbReference type="Proteomes" id="UP001304300"/>
    </source>
</evidence>
<dbReference type="InterPro" id="IPR036388">
    <property type="entry name" value="WH-like_DNA-bd_sf"/>
</dbReference>
<dbReference type="HAMAP" id="MF_01584">
    <property type="entry name" value="UPF0502"/>
    <property type="match status" value="1"/>
</dbReference>
<evidence type="ECO:0000256" key="2">
    <source>
        <dbReference type="SAM" id="Coils"/>
    </source>
</evidence>
<dbReference type="InterPro" id="IPR007432">
    <property type="entry name" value="DUF480"/>
</dbReference>
<dbReference type="Gene3D" id="1.10.10.10">
    <property type="entry name" value="Winged helix-like DNA-binding domain superfamily/Winged helix DNA-binding domain"/>
    <property type="match status" value="2"/>
</dbReference>
<proteinExistence type="inferred from homology"/>
<dbReference type="Proteomes" id="UP001304300">
    <property type="component" value="Chromosome"/>
</dbReference>
<dbReference type="PANTHER" id="PTHR38768">
    <property type="entry name" value="UPF0502 PROTEIN YCEH"/>
    <property type="match status" value="1"/>
</dbReference>
<dbReference type="SUPFAM" id="SSF46785">
    <property type="entry name" value="Winged helix' DNA-binding domain"/>
    <property type="match status" value="2"/>
</dbReference>
<dbReference type="InterPro" id="IPR036390">
    <property type="entry name" value="WH_DNA-bd_sf"/>
</dbReference>
<keyword evidence="5" id="KW-1185">Reference proteome</keyword>
<sequence length="234" mass="26341">MEAPSLSSVEIRVLGCLIEKESTTPENYPLTLNSLVNACNQKSSRDPVLELEEDEVLDALDSLREKRLVYRVDTAGSRVAKYRYDLDSVDQFNLPQKALLCVLCLRGPQTPGELRTRTERLHSFANPNAVLEALKTLQEDFEEPLVTQLPRQAGRKEARFAHLLGDQQQTSYPNEVEAGETDNDGTASTNHELQGVAQPSLREQLLIQQSQIDALNSRLNDLSEEFARFRAQFD</sequence>
<reference evidence="4 5" key="1">
    <citation type="submission" date="2023-10" db="EMBL/GenBank/DDBJ databases">
        <title>Rubellicoccus peritrichatus gen. nov., sp. nov., isolated from an algae of coral reef tank.</title>
        <authorList>
            <person name="Luo J."/>
        </authorList>
    </citation>
    <scope>NUCLEOTIDE SEQUENCE [LARGE SCALE GENOMIC DNA]</scope>
    <source>
        <strain evidence="4 5">CR14</strain>
    </source>
</reference>
<comment type="similarity">
    <text evidence="1">Belongs to the UPF0502 family.</text>
</comment>
<name>A0AAQ3L8P7_9BACT</name>
<feature type="coiled-coil region" evidence="2">
    <location>
        <begin position="205"/>
        <end position="232"/>
    </location>
</feature>
<protein>
    <submittedName>
        <fullName evidence="4">YceH family protein</fullName>
    </submittedName>
</protein>
<accession>A0AAQ3L8P7</accession>
<dbReference type="RefSeq" id="WP_317832057.1">
    <property type="nucleotide sequence ID" value="NZ_CP136920.1"/>
</dbReference>
<dbReference type="AlphaFoldDB" id="A0AAQ3L8P7"/>
<feature type="region of interest" description="Disordered" evidence="3">
    <location>
        <begin position="164"/>
        <end position="190"/>
    </location>
</feature>
<dbReference type="PANTHER" id="PTHR38768:SF1">
    <property type="entry name" value="UPF0502 PROTEIN YCEH"/>
    <property type="match status" value="1"/>
</dbReference>
<gene>
    <name evidence="4" type="ORF">RZN69_15275</name>
</gene>
<evidence type="ECO:0000256" key="3">
    <source>
        <dbReference type="SAM" id="MobiDB-lite"/>
    </source>
</evidence>
<evidence type="ECO:0000313" key="4">
    <source>
        <dbReference type="EMBL" id="WOO39984.1"/>
    </source>
</evidence>
<evidence type="ECO:0000256" key="1">
    <source>
        <dbReference type="HAMAP-Rule" id="MF_01584"/>
    </source>
</evidence>
<dbReference type="EMBL" id="CP136920">
    <property type="protein sequence ID" value="WOO39984.1"/>
    <property type="molecule type" value="Genomic_DNA"/>
</dbReference>
<organism evidence="4 5">
    <name type="scientific">Rubellicoccus peritrichatus</name>
    <dbReference type="NCBI Taxonomy" id="3080537"/>
    <lineage>
        <taxon>Bacteria</taxon>
        <taxon>Pseudomonadati</taxon>
        <taxon>Verrucomicrobiota</taxon>
        <taxon>Opitutia</taxon>
        <taxon>Puniceicoccales</taxon>
        <taxon>Cerasicoccaceae</taxon>
        <taxon>Rubellicoccus</taxon>
    </lineage>
</organism>